<dbReference type="SUPFAM" id="SSF53383">
    <property type="entry name" value="PLP-dependent transferases"/>
    <property type="match status" value="1"/>
</dbReference>
<comment type="catalytic activity">
    <reaction evidence="5">
        <text>L,L-cystathionine + H2O = L-homocysteine + pyruvate + NH4(+)</text>
        <dbReference type="Rhea" id="RHEA:13965"/>
        <dbReference type="ChEBI" id="CHEBI:15361"/>
        <dbReference type="ChEBI" id="CHEBI:15377"/>
        <dbReference type="ChEBI" id="CHEBI:28938"/>
        <dbReference type="ChEBI" id="CHEBI:58161"/>
        <dbReference type="ChEBI" id="CHEBI:58199"/>
    </reaction>
</comment>
<dbReference type="InterPro" id="IPR006233">
    <property type="entry name" value="Cys_b_lyase_bac"/>
</dbReference>
<dbReference type="Proteomes" id="UP000214596">
    <property type="component" value="Unassembled WGS sequence"/>
</dbReference>
<sequence>MSEGKKTKLITAGRDKKWTNGVVNPPVQRASTVVFNTVAEKNQAAINRANKTLFYGRRGTNTHFAFQDAMVEIEGGAGCALYPCGTAAISNAILSFVEAGDHILMVDTCY</sequence>
<evidence type="ECO:0000256" key="3">
    <source>
        <dbReference type="ARBA" id="ARBA00022898"/>
    </source>
</evidence>
<evidence type="ECO:0000313" key="8">
    <source>
        <dbReference type="Proteomes" id="UP000214596"/>
    </source>
</evidence>
<name>A0A227J848_VIBPH</name>
<comment type="caution">
    <text evidence="7">The sequence shown here is derived from an EMBL/GenBank/DDBJ whole genome shotgun (WGS) entry which is preliminary data.</text>
</comment>
<dbReference type="GO" id="GO:0047804">
    <property type="term" value="F:cysteine-S-conjugate beta-lyase activity"/>
    <property type="evidence" value="ECO:0007669"/>
    <property type="project" value="InterPro"/>
</dbReference>
<feature type="non-terminal residue" evidence="7">
    <location>
        <position position="110"/>
    </location>
</feature>
<dbReference type="EC" id="4.4.1.8" evidence="7"/>
<dbReference type="Gene3D" id="3.40.640.10">
    <property type="entry name" value="Type I PLP-dependent aspartate aminotransferase-like (Major domain)"/>
    <property type="match status" value="1"/>
</dbReference>
<protein>
    <submittedName>
        <fullName evidence="7">Cystathionine beta-lyase</fullName>
        <ecNumber evidence="7">4.4.1.8</ecNumber>
    </submittedName>
</protein>
<accession>A0A227J848</accession>
<evidence type="ECO:0000256" key="6">
    <source>
        <dbReference type="RuleBase" id="RU362118"/>
    </source>
</evidence>
<evidence type="ECO:0000256" key="2">
    <source>
        <dbReference type="ARBA" id="ARBA00009077"/>
    </source>
</evidence>
<reference evidence="7 8" key="1">
    <citation type="journal article" date="2017" name="Appl. Environ. Microbiol.">
        <title>Parallel evolution of two clades of a major Atlantic endemic Vibrio parahaemolyticus pathogen lineage by independent acquisition of related pathogenicity islands.</title>
        <authorList>
            <person name="Xu F."/>
            <person name="Gonzalez-Escalona N."/>
            <person name="Drees K.P."/>
            <person name="Sebra R.P."/>
            <person name="Cooper V.S."/>
            <person name="Jones S.H."/>
            <person name="Whistler C.A."/>
        </authorList>
    </citation>
    <scope>NUCLEOTIDE SEQUENCE [LARGE SCALE GENOMIC DNA]</scope>
    <source>
        <strain evidence="7 8">MAVP-3</strain>
    </source>
</reference>
<organism evidence="7 8">
    <name type="scientific">Vibrio parahaemolyticus</name>
    <dbReference type="NCBI Taxonomy" id="670"/>
    <lineage>
        <taxon>Bacteria</taxon>
        <taxon>Pseudomonadati</taxon>
        <taxon>Pseudomonadota</taxon>
        <taxon>Gammaproteobacteria</taxon>
        <taxon>Vibrionales</taxon>
        <taxon>Vibrionaceae</taxon>
        <taxon>Vibrio</taxon>
    </lineage>
</organism>
<dbReference type="InterPro" id="IPR000277">
    <property type="entry name" value="Cys/Met-Metab_PyrdxlP-dep_enz"/>
</dbReference>
<dbReference type="GO" id="GO:0019450">
    <property type="term" value="P:L-cysteine catabolic process to pyruvate"/>
    <property type="evidence" value="ECO:0007669"/>
    <property type="project" value="TreeGrafter"/>
</dbReference>
<dbReference type="AlphaFoldDB" id="A0A227J848"/>
<dbReference type="InterPro" id="IPR015421">
    <property type="entry name" value="PyrdxlP-dep_Trfase_major"/>
</dbReference>
<evidence type="ECO:0000256" key="4">
    <source>
        <dbReference type="ARBA" id="ARBA00023239"/>
    </source>
</evidence>
<dbReference type="InterPro" id="IPR015424">
    <property type="entry name" value="PyrdxlP-dep_Trfase"/>
</dbReference>
<comment type="similarity">
    <text evidence="2 6">Belongs to the trans-sulfuration enzymes family.</text>
</comment>
<dbReference type="GO" id="GO:0019346">
    <property type="term" value="P:transsulfuration"/>
    <property type="evidence" value="ECO:0007669"/>
    <property type="project" value="InterPro"/>
</dbReference>
<dbReference type="EMBL" id="NIXT01001607">
    <property type="protein sequence ID" value="OXE31048.1"/>
    <property type="molecule type" value="Genomic_DNA"/>
</dbReference>
<keyword evidence="4 7" id="KW-0456">Lyase</keyword>
<evidence type="ECO:0000256" key="5">
    <source>
        <dbReference type="ARBA" id="ARBA00047517"/>
    </source>
</evidence>
<keyword evidence="3 6" id="KW-0663">Pyridoxal phosphate</keyword>
<gene>
    <name evidence="7" type="ORF">CA163_20155</name>
</gene>
<evidence type="ECO:0000256" key="1">
    <source>
        <dbReference type="ARBA" id="ARBA00001933"/>
    </source>
</evidence>
<dbReference type="PANTHER" id="PTHR43500:SF1">
    <property type="entry name" value="CYSTATHIONINE BETA-LYASE-RELATED"/>
    <property type="match status" value="1"/>
</dbReference>
<dbReference type="GO" id="GO:0030170">
    <property type="term" value="F:pyridoxal phosphate binding"/>
    <property type="evidence" value="ECO:0007669"/>
    <property type="project" value="InterPro"/>
</dbReference>
<dbReference type="PANTHER" id="PTHR43500">
    <property type="entry name" value="CYSTATHIONINE BETA-LYASE-RELATED"/>
    <property type="match status" value="1"/>
</dbReference>
<comment type="cofactor">
    <cofactor evidence="1 6">
        <name>pyridoxal 5'-phosphate</name>
        <dbReference type="ChEBI" id="CHEBI:597326"/>
    </cofactor>
</comment>
<proteinExistence type="inferred from homology"/>
<evidence type="ECO:0000313" key="7">
    <source>
        <dbReference type="EMBL" id="OXE31048.1"/>
    </source>
</evidence>
<dbReference type="Pfam" id="PF01053">
    <property type="entry name" value="Cys_Met_Meta_PP"/>
    <property type="match status" value="1"/>
</dbReference>